<protein>
    <recommendedName>
        <fullName evidence="5">Oxysterol-binding protein</fullName>
    </recommendedName>
</protein>
<dbReference type="GO" id="GO:0016020">
    <property type="term" value="C:membrane"/>
    <property type="evidence" value="ECO:0007669"/>
    <property type="project" value="TreeGrafter"/>
</dbReference>
<dbReference type="Proteomes" id="UP000603453">
    <property type="component" value="Unassembled WGS sequence"/>
</dbReference>
<dbReference type="InterPro" id="IPR018494">
    <property type="entry name" value="Oxysterol-bd_CS"/>
</dbReference>
<dbReference type="PANTHER" id="PTHR10972">
    <property type="entry name" value="OXYSTEROL-BINDING PROTEIN-RELATED"/>
    <property type="match status" value="1"/>
</dbReference>
<dbReference type="Pfam" id="PF01237">
    <property type="entry name" value="Oxysterol_BP"/>
    <property type="match status" value="1"/>
</dbReference>
<comment type="similarity">
    <text evidence="1 2">Belongs to the OSBP family.</text>
</comment>
<dbReference type="InterPro" id="IPR000648">
    <property type="entry name" value="Oxysterol-bd"/>
</dbReference>
<evidence type="ECO:0000256" key="2">
    <source>
        <dbReference type="RuleBase" id="RU003844"/>
    </source>
</evidence>
<evidence type="ECO:0000256" key="1">
    <source>
        <dbReference type="ARBA" id="ARBA00008842"/>
    </source>
</evidence>
<dbReference type="PROSITE" id="PS01013">
    <property type="entry name" value="OSBP"/>
    <property type="match status" value="1"/>
</dbReference>
<comment type="caution">
    <text evidence="3">The sequence shown here is derived from an EMBL/GenBank/DDBJ whole genome shotgun (WGS) entry which is preliminary data.</text>
</comment>
<evidence type="ECO:0008006" key="5">
    <source>
        <dbReference type="Google" id="ProtNLM"/>
    </source>
</evidence>
<keyword evidence="4" id="KW-1185">Reference proteome</keyword>
<gene>
    <name evidence="3" type="ORF">INT47_009131</name>
</gene>
<evidence type="ECO:0000313" key="3">
    <source>
        <dbReference type="EMBL" id="KAG2213457.1"/>
    </source>
</evidence>
<dbReference type="GO" id="GO:0005829">
    <property type="term" value="C:cytosol"/>
    <property type="evidence" value="ECO:0007669"/>
    <property type="project" value="TreeGrafter"/>
</dbReference>
<organism evidence="3 4">
    <name type="scientific">Mucor saturninus</name>
    <dbReference type="NCBI Taxonomy" id="64648"/>
    <lineage>
        <taxon>Eukaryota</taxon>
        <taxon>Fungi</taxon>
        <taxon>Fungi incertae sedis</taxon>
        <taxon>Mucoromycota</taxon>
        <taxon>Mucoromycotina</taxon>
        <taxon>Mucoromycetes</taxon>
        <taxon>Mucorales</taxon>
        <taxon>Mucorineae</taxon>
        <taxon>Mucoraceae</taxon>
        <taxon>Mucor</taxon>
    </lineage>
</organism>
<name>A0A8H7VC81_9FUNG</name>
<evidence type="ECO:0000313" key="4">
    <source>
        <dbReference type="Proteomes" id="UP000603453"/>
    </source>
</evidence>
<feature type="non-terminal residue" evidence="3">
    <location>
        <position position="1"/>
    </location>
</feature>
<sequence>KKKQTMLHSNNNNTENTEEIEEGSRSILLAIASQLTKGTDLHRVALPTFVLEPRSMLERITDFMAHPEFILPVSDIDDDVERFISVVKWFLAGWHIKPKGVKKPYNPVLGEFFRCKYKYQDGSDAYYIAEQVSHHPPASAFFYTCPQHKVIITGDLKPKSKFYGNSVASLMKGTTNFILPTRNNERYEIHMPNMYARGVLIGTMTLELGDLSTVRCEATGLVCEMDFQTKGYFSGQCNSVTAKIKREATQEILYDITGQWSGELFIKKHIPQEKTSTVGGLLSFNKKDTTKDKQPSELMVDVRQHTKYPLSVSQHQEEKESRRLWSQLTESIKAGNMDKAAEAKFKVEDEERELRKVREKNNIQWQTRFFNNAGEDYYLKGIETLNYNNVQETCQKLDTLFI</sequence>
<dbReference type="Gene3D" id="3.30.70.3490">
    <property type="match status" value="1"/>
</dbReference>
<dbReference type="Gene3D" id="2.40.160.120">
    <property type="match status" value="1"/>
</dbReference>
<dbReference type="SUPFAM" id="SSF144000">
    <property type="entry name" value="Oxysterol-binding protein-like"/>
    <property type="match status" value="1"/>
</dbReference>
<reference evidence="3" key="1">
    <citation type="submission" date="2020-12" db="EMBL/GenBank/DDBJ databases">
        <title>Metabolic potential, ecology and presence of endohyphal bacteria is reflected in genomic diversity of Mucoromycotina.</title>
        <authorList>
            <person name="Muszewska A."/>
            <person name="Okrasinska A."/>
            <person name="Steczkiewicz K."/>
            <person name="Drgas O."/>
            <person name="Orlowska M."/>
            <person name="Perlinska-Lenart U."/>
            <person name="Aleksandrzak-Piekarczyk T."/>
            <person name="Szatraj K."/>
            <person name="Zielenkiewicz U."/>
            <person name="Pilsyk S."/>
            <person name="Malc E."/>
            <person name="Mieczkowski P."/>
            <person name="Kruszewska J.S."/>
            <person name="Biernat P."/>
            <person name="Pawlowska J."/>
        </authorList>
    </citation>
    <scope>NUCLEOTIDE SEQUENCE</scope>
    <source>
        <strain evidence="3">WA0000017839</strain>
    </source>
</reference>
<proteinExistence type="inferred from homology"/>
<dbReference type="InterPro" id="IPR037239">
    <property type="entry name" value="OSBP_sf"/>
</dbReference>
<dbReference type="AlphaFoldDB" id="A0A8H7VC81"/>
<dbReference type="Gene3D" id="1.10.287.2720">
    <property type="match status" value="1"/>
</dbReference>
<dbReference type="FunFam" id="1.10.287.2720:FF:000001">
    <property type="entry name" value="Oxysterol-binding OBPalpha"/>
    <property type="match status" value="1"/>
</dbReference>
<accession>A0A8H7VC81</accession>
<dbReference type="OrthoDB" id="14833at2759"/>
<dbReference type="EMBL" id="JAEPRD010000003">
    <property type="protein sequence ID" value="KAG2213457.1"/>
    <property type="molecule type" value="Genomic_DNA"/>
</dbReference>
<dbReference type="PANTHER" id="PTHR10972:SF102">
    <property type="entry name" value="OXYSTEROL-BINDING PROTEIN"/>
    <property type="match status" value="1"/>
</dbReference>
<dbReference type="GO" id="GO:0032934">
    <property type="term" value="F:sterol binding"/>
    <property type="evidence" value="ECO:0007669"/>
    <property type="project" value="TreeGrafter"/>
</dbReference>